<dbReference type="VEuPathDB" id="FungiDB:RhiirA1_477441"/>
<evidence type="ECO:0000256" key="1">
    <source>
        <dbReference type="SAM" id="MobiDB-lite"/>
    </source>
</evidence>
<name>A0A2N1MKV7_9GLOM</name>
<organism evidence="2 3">
    <name type="scientific">Rhizophagus irregularis</name>
    <dbReference type="NCBI Taxonomy" id="588596"/>
    <lineage>
        <taxon>Eukaryota</taxon>
        <taxon>Fungi</taxon>
        <taxon>Fungi incertae sedis</taxon>
        <taxon>Mucoromycota</taxon>
        <taxon>Glomeromycotina</taxon>
        <taxon>Glomeromycetes</taxon>
        <taxon>Glomerales</taxon>
        <taxon>Glomeraceae</taxon>
        <taxon>Rhizophagus</taxon>
    </lineage>
</organism>
<dbReference type="VEuPathDB" id="FungiDB:RhiirA1_477443"/>
<reference evidence="2 3" key="2">
    <citation type="submission" date="2017-10" db="EMBL/GenBank/DDBJ databases">
        <title>Extensive intraspecific genome diversity in a model arbuscular mycorrhizal fungus.</title>
        <authorList>
            <person name="Chen E.C.H."/>
            <person name="Morin E."/>
            <person name="Baudet D."/>
            <person name="Noel J."/>
            <person name="Ndikumana S."/>
            <person name="Charron P."/>
            <person name="St-Onge C."/>
            <person name="Giorgi J."/>
            <person name="Grigoriev I.V."/>
            <person name="Roux C."/>
            <person name="Martin F.M."/>
            <person name="Corradi N."/>
        </authorList>
    </citation>
    <scope>NUCLEOTIDE SEQUENCE [LARGE SCALE GENOMIC DNA]</scope>
    <source>
        <strain evidence="2 3">C2</strain>
    </source>
</reference>
<evidence type="ECO:0000313" key="3">
    <source>
        <dbReference type="Proteomes" id="UP000233469"/>
    </source>
</evidence>
<feature type="region of interest" description="Disordered" evidence="1">
    <location>
        <begin position="267"/>
        <end position="299"/>
    </location>
</feature>
<accession>A0A2N1MKV7</accession>
<evidence type="ECO:0000313" key="2">
    <source>
        <dbReference type="EMBL" id="PKK62236.1"/>
    </source>
</evidence>
<dbReference type="Gene3D" id="2.40.70.10">
    <property type="entry name" value="Acid Proteases"/>
    <property type="match status" value="1"/>
</dbReference>
<feature type="compositionally biased region" description="Basic and acidic residues" evidence="1">
    <location>
        <begin position="288"/>
        <end position="299"/>
    </location>
</feature>
<reference evidence="2 3" key="1">
    <citation type="submission" date="2016-04" db="EMBL/GenBank/DDBJ databases">
        <title>Genome analyses suggest a sexual origin of heterokaryosis in a supposedly ancient asexual fungus.</title>
        <authorList>
            <person name="Ropars J."/>
            <person name="Sedzielewska K."/>
            <person name="Noel J."/>
            <person name="Charron P."/>
            <person name="Farinelli L."/>
            <person name="Marton T."/>
            <person name="Kruger M."/>
            <person name="Pelin A."/>
            <person name="Brachmann A."/>
            <person name="Corradi N."/>
        </authorList>
    </citation>
    <scope>NUCLEOTIDE SEQUENCE [LARGE SCALE GENOMIC DNA]</scope>
    <source>
        <strain evidence="2 3">C2</strain>
    </source>
</reference>
<protein>
    <submittedName>
        <fullName evidence="2">Uncharacterized protein</fullName>
    </submittedName>
</protein>
<dbReference type="VEuPathDB" id="FungiDB:FUN_020379"/>
<feature type="compositionally biased region" description="Low complexity" evidence="1">
    <location>
        <begin position="273"/>
        <end position="282"/>
    </location>
</feature>
<gene>
    <name evidence="2" type="ORF">RhiirC2_717854</name>
</gene>
<sequence>MEEGFRLRYRKDSKFIREYAGYVSRLRQEENPDEYVRNVAIMLFPDEEAYNIKIARYRKWYANKKNLLKSVEHLYKLYYELSKEERPMVTNEIENAIEEAIKAESIYPEVVDGKYVVAALVDTTSRFSTISEEFFDKLQRKHGLRVWSRVGRVSKLVKRHNKDAVGEISDLCLRFINKGNYLTVDSVEDTTFIIVKSSKYPLVLGQSWLKEHEVEISIKWDKISMDGINISIIYEEALHSKEIYKVDNSEDPYMLGIYEKETLSVGDCPRAQSSESSESSESSGDEFSILKKKGENNEK</sequence>
<proteinExistence type="predicted"/>
<dbReference type="AlphaFoldDB" id="A0A2N1MKV7"/>
<dbReference type="VEuPathDB" id="FungiDB:FUN_020381"/>
<dbReference type="EMBL" id="LLXL01001983">
    <property type="protein sequence ID" value="PKK62236.1"/>
    <property type="molecule type" value="Genomic_DNA"/>
</dbReference>
<dbReference type="CDD" id="cd00303">
    <property type="entry name" value="retropepsin_like"/>
    <property type="match status" value="1"/>
</dbReference>
<comment type="caution">
    <text evidence="2">The sequence shown here is derived from an EMBL/GenBank/DDBJ whole genome shotgun (WGS) entry which is preliminary data.</text>
</comment>
<dbReference type="Proteomes" id="UP000233469">
    <property type="component" value="Unassembled WGS sequence"/>
</dbReference>
<dbReference type="InterPro" id="IPR021109">
    <property type="entry name" value="Peptidase_aspartic_dom_sf"/>
</dbReference>